<dbReference type="EMBL" id="CAJNOI010000012">
    <property type="protein sequence ID" value="CAF0794096.1"/>
    <property type="molecule type" value="Genomic_DNA"/>
</dbReference>
<evidence type="ECO:0000259" key="3">
    <source>
        <dbReference type="Pfam" id="PF00248"/>
    </source>
</evidence>
<feature type="domain" description="NADP-dependent oxidoreductase" evidence="3">
    <location>
        <begin position="27"/>
        <end position="336"/>
    </location>
</feature>
<keyword evidence="1" id="KW-0521">NADP</keyword>
<sequence length="375" mass="42151">MQPAPQPPSALGHYRLLSPTAAVRVSPLCLGAMSLGDAWEFMGTQTKENSFKILDAFFDAGGNFIDTANIYQNEQSEILLGEWMTKRQNRSQMVIATKFTMSYRSDWTKEPIHVNFAGNSAKSIHESVAASLKKLQTDYIDLLYIHWWDSTCSIPELMQSLDHLVKAGKVLYLGASDTPAWIVSQANQYARDYGLRQFSVYQGLYNAAKRDAERDILPMIRHEGMAFAPWGALGRGKFKTKEQVEAMEKEGDKGRTFVGINKDPTKEEQAVTAVLEKIGKAKNISLTQVALAYAIAKQPYIFPIVGVRKLEHLQDNIDALKVRLSKEEIKEIEETYKFDIGFPHDMIAQNPSENWGLKLAGHCDWVEPEKSLNAS</sequence>
<comment type="similarity">
    <text evidence="2">Belongs to the aldo/keto reductase family. Aldo/keto reductase 2 subfamily.</text>
</comment>
<dbReference type="InterPro" id="IPR023210">
    <property type="entry name" value="NADP_OxRdtase_dom"/>
</dbReference>
<keyword evidence="6" id="KW-1185">Reference proteome</keyword>
<dbReference type="Gene3D" id="3.20.20.100">
    <property type="entry name" value="NADP-dependent oxidoreductase domain"/>
    <property type="match status" value="1"/>
</dbReference>
<evidence type="ECO:0000256" key="1">
    <source>
        <dbReference type="ARBA" id="ARBA00022857"/>
    </source>
</evidence>
<evidence type="ECO:0000313" key="6">
    <source>
        <dbReference type="Proteomes" id="UP000663832"/>
    </source>
</evidence>
<name>A0A813PQS6_9BILA</name>
<dbReference type="OrthoDB" id="48988at2759"/>
<dbReference type="PANTHER" id="PTHR43364">
    <property type="entry name" value="NADH-SPECIFIC METHYLGLYOXAL REDUCTASE-RELATED"/>
    <property type="match status" value="1"/>
</dbReference>
<gene>
    <name evidence="5" type="ORF">BJG266_LOCUS4836</name>
    <name evidence="4" type="ORF">QVE165_LOCUS1930</name>
</gene>
<dbReference type="PANTHER" id="PTHR43364:SF7">
    <property type="entry name" value="NADP-DEPENDENT OXIDOREDUCTASE DOMAIN-CONTAINING PROTEIN-RELATED"/>
    <property type="match status" value="1"/>
</dbReference>
<dbReference type="EMBL" id="CAJNOM010000006">
    <property type="protein sequence ID" value="CAF0758778.1"/>
    <property type="molecule type" value="Genomic_DNA"/>
</dbReference>
<organism evidence="4 6">
    <name type="scientific">Adineta steineri</name>
    <dbReference type="NCBI Taxonomy" id="433720"/>
    <lineage>
        <taxon>Eukaryota</taxon>
        <taxon>Metazoa</taxon>
        <taxon>Spiralia</taxon>
        <taxon>Gnathifera</taxon>
        <taxon>Rotifera</taxon>
        <taxon>Eurotatoria</taxon>
        <taxon>Bdelloidea</taxon>
        <taxon>Adinetida</taxon>
        <taxon>Adinetidae</taxon>
        <taxon>Adineta</taxon>
    </lineage>
</organism>
<accession>A0A813PQS6</accession>
<proteinExistence type="inferred from homology"/>
<evidence type="ECO:0000256" key="2">
    <source>
        <dbReference type="ARBA" id="ARBA00038157"/>
    </source>
</evidence>
<dbReference type="Proteomes" id="UP000663832">
    <property type="component" value="Unassembled WGS sequence"/>
</dbReference>
<protein>
    <recommendedName>
        <fullName evidence="3">NADP-dependent oxidoreductase domain-containing protein</fullName>
    </recommendedName>
</protein>
<dbReference type="AlphaFoldDB" id="A0A813PQS6"/>
<dbReference type="SUPFAM" id="SSF51430">
    <property type="entry name" value="NAD(P)-linked oxidoreductase"/>
    <property type="match status" value="1"/>
</dbReference>
<dbReference type="InterPro" id="IPR036812">
    <property type="entry name" value="NAD(P)_OxRdtase_dom_sf"/>
</dbReference>
<comment type="caution">
    <text evidence="4">The sequence shown here is derived from an EMBL/GenBank/DDBJ whole genome shotgun (WGS) entry which is preliminary data.</text>
</comment>
<dbReference type="InterPro" id="IPR050523">
    <property type="entry name" value="AKR_Detox_Biosynth"/>
</dbReference>
<dbReference type="Proteomes" id="UP000663877">
    <property type="component" value="Unassembled WGS sequence"/>
</dbReference>
<reference evidence="4" key="1">
    <citation type="submission" date="2021-02" db="EMBL/GenBank/DDBJ databases">
        <authorList>
            <person name="Nowell W R."/>
        </authorList>
    </citation>
    <scope>NUCLEOTIDE SEQUENCE</scope>
</reference>
<dbReference type="Pfam" id="PF00248">
    <property type="entry name" value="Aldo_ket_red"/>
    <property type="match status" value="1"/>
</dbReference>
<evidence type="ECO:0000313" key="4">
    <source>
        <dbReference type="EMBL" id="CAF0758778.1"/>
    </source>
</evidence>
<evidence type="ECO:0000313" key="5">
    <source>
        <dbReference type="EMBL" id="CAF0794096.1"/>
    </source>
</evidence>